<feature type="signal peptide" evidence="1">
    <location>
        <begin position="1"/>
        <end position="27"/>
    </location>
</feature>
<evidence type="ECO:0008006" key="4">
    <source>
        <dbReference type="Google" id="ProtNLM"/>
    </source>
</evidence>
<accession>A0A2D2BXW5</accession>
<name>A0A2D2BXW5_9RHOB</name>
<reference evidence="2 3" key="1">
    <citation type="submission" date="2017-10" db="EMBL/GenBank/DDBJ databases">
        <title>Complete genome sequence of Paracoccus yeei TT13 isolated from human skin.</title>
        <authorList>
            <person name="Lee K."/>
            <person name="Lim J.Y."/>
            <person name="Hwang I."/>
        </authorList>
    </citation>
    <scope>NUCLEOTIDE SEQUENCE [LARGE SCALE GENOMIC DNA]</scope>
    <source>
        <strain evidence="2 3">TT13</strain>
    </source>
</reference>
<dbReference type="EMBL" id="CP024422">
    <property type="protein sequence ID" value="ATQ55094.1"/>
    <property type="molecule type" value="Genomic_DNA"/>
</dbReference>
<evidence type="ECO:0000313" key="3">
    <source>
        <dbReference type="Proteomes" id="UP000229314"/>
    </source>
</evidence>
<keyword evidence="1" id="KW-0732">Signal</keyword>
<evidence type="ECO:0000256" key="1">
    <source>
        <dbReference type="SAM" id="SignalP"/>
    </source>
</evidence>
<dbReference type="GeneID" id="78896889"/>
<feature type="chain" id="PRO_5013655903" description="Transporter" evidence="1">
    <location>
        <begin position="28"/>
        <end position="309"/>
    </location>
</feature>
<dbReference type="AlphaFoldDB" id="A0A2D2BXW5"/>
<proteinExistence type="predicted"/>
<dbReference type="InterPro" id="IPR025737">
    <property type="entry name" value="FApF"/>
</dbReference>
<evidence type="ECO:0000313" key="2">
    <source>
        <dbReference type="EMBL" id="ATQ55094.1"/>
    </source>
</evidence>
<protein>
    <recommendedName>
        <fullName evidence="4">Transporter</fullName>
    </recommendedName>
</protein>
<dbReference type="RefSeq" id="WP_099648319.1">
    <property type="nucleotide sequence ID" value="NZ_CAJGAB010000054.1"/>
</dbReference>
<organism evidence="2 3">
    <name type="scientific">Paracoccus yeei</name>
    <dbReference type="NCBI Taxonomy" id="147645"/>
    <lineage>
        <taxon>Bacteria</taxon>
        <taxon>Pseudomonadati</taxon>
        <taxon>Pseudomonadota</taxon>
        <taxon>Alphaproteobacteria</taxon>
        <taxon>Rhodobacterales</taxon>
        <taxon>Paracoccaceae</taxon>
        <taxon>Paracoccus</taxon>
    </lineage>
</organism>
<dbReference type="Pfam" id="PF13557">
    <property type="entry name" value="Phenol_MetA_deg"/>
    <property type="match status" value="1"/>
</dbReference>
<sequence>MTQDSRAFGRALRLAAAMLLAATAAHAVEGGATITPFGVTDFGAGMLPPPTPGGTWGLRLAHYGSDSLRDASGDTLDNDFDISVQTYGLAYLRMTEHEIWGASYGFGAVIPFMNIDGQVTVPTPAGPLGLAGSDLALGDIQLLPVMLQWAAPPNLFVSAMLQIQAPTGPYDVSEPFNVGTNHWTISPMIGLTWISDGGFEISTQTMLNVNTENPDTDYTSGIEWKQEFAVGQHVGHWTIGAGGYVYQQLSDDDGPGAGDGNRARVYAVGPAVSFLKPGLPTLSLHAYKEFGARNRAEGVNIALRSAISF</sequence>
<dbReference type="Proteomes" id="UP000229314">
    <property type="component" value="Chromosome"/>
</dbReference>
<gene>
    <name evidence="2" type="ORF">PYTT13_04275</name>
</gene>